<accession>A0ACC1TEB1</accession>
<reference evidence="1" key="1">
    <citation type="submission" date="2022-07" db="EMBL/GenBank/DDBJ databases">
        <title>Genome Sequence of Phlebia brevispora.</title>
        <authorList>
            <person name="Buettner E."/>
        </authorList>
    </citation>
    <scope>NUCLEOTIDE SEQUENCE</scope>
    <source>
        <strain evidence="1">MPL23</strain>
    </source>
</reference>
<evidence type="ECO:0000313" key="1">
    <source>
        <dbReference type="EMBL" id="KAJ3559039.1"/>
    </source>
</evidence>
<dbReference type="EMBL" id="JANHOG010000049">
    <property type="protein sequence ID" value="KAJ3559039.1"/>
    <property type="molecule type" value="Genomic_DNA"/>
</dbReference>
<keyword evidence="2" id="KW-1185">Reference proteome</keyword>
<sequence>MRARDPTGARRSQHEGDLAWNRLVLFYVYIGEYLVEWDTCEPDAAGLHGWKPFCAVAADLRIFSTFVVIDGSSSYASIALAGTRQLPIGVINLARMLRDISRTATACELWCYADVHLCCLHDQSLVSAIAYCHHCRSELTMDLIRFKLSMESLQVIQTSESSVSIEVPRNWRLWSGWCPRRWDGGPWKEWWNSMDGEDFDEATAFPTFKPDETIFHVGLPDYTRNQRGWYHVKPWPLRPPPTMADEYDRSATGGDVPGGYSDDRDILMSKREIGSISLVCRRWAYTVQRHIFNTITLRSGEDPDTLLSFLRHPHSSITRYIHMIILSQSLTQYPYLPWVHRPSVFNQVVGALKTETSTKLQLTLCGPLPAGKFTRGVCEMLPRSVPWSFRGVGSLDLKDLHFRKLGDLMRIPRELPSIWRLQCSNVTWEDTSSEELPPTSQYLSRRTNEPVAYYLRRCTDDRAAVWFAALLALRWRDHLQQSDAHQICRIASAFQQNGDEFVSQGYRFEDYLSFHASACMVAVYFTDRVGRQARRVRAIRLHVTNCSEERLKCSDWAMIDRLAAVLPSLGAFLVCSSSPDALLLFHNRIAIPKMPNFHSSSKSKYILQSRTKLHSIYTPVACSGDKVRTIDAVSDIVRCNSAWVVVLRISARMALMAVVLSHSFLALLPLSSQNGLGRVQTVIGSTSRDSNVGIRGMTIVGEWEEWGDPTIDKNFDEATAFPALKPDETVFHIGLPDYTRNQRGWYHIKPWPLHSPLTVGDRHERDATGGDVPVELFDIVLSFMRCNEETMYSGNIYMSKRELGLISLVCRRWARIVQRHIFYRITLRGVEDAHTLLSFLRNAHSSIARYIELVILSQSLTQYPYMPWVHKTFLFTEIMGVLKSLGRLRIALRGPLPTGKFTKGVCEMLPRSIPWFFIEVRHLDLKDLHFKKLGDLMRIPRELPSLQRLQCSNVTWEGTSSEELLPTSQYLSRQADEGVEYCLRECTDNKAAAWFAALLAPRRRDRLEESDAHKICHIASAFKQNVDEFVSQGDRYEDHLSFRAPSCVVRVYFTDRVAREARRVRAIKLDETYCSEERLKCSDWAMIDRLAMALPSLETLLVWFPLRDDLLLFHNKVVIQKMPNFSVSSKLKYALGSRKEKDYMYTPVACCRDKVHNIGPPVYSIRELL</sequence>
<organism evidence="1 2">
    <name type="scientific">Phlebia brevispora</name>
    <dbReference type="NCBI Taxonomy" id="194682"/>
    <lineage>
        <taxon>Eukaryota</taxon>
        <taxon>Fungi</taxon>
        <taxon>Dikarya</taxon>
        <taxon>Basidiomycota</taxon>
        <taxon>Agaricomycotina</taxon>
        <taxon>Agaricomycetes</taxon>
        <taxon>Polyporales</taxon>
        <taxon>Meruliaceae</taxon>
        <taxon>Phlebia</taxon>
    </lineage>
</organism>
<comment type="caution">
    <text evidence="1">The sequence shown here is derived from an EMBL/GenBank/DDBJ whole genome shotgun (WGS) entry which is preliminary data.</text>
</comment>
<protein>
    <submittedName>
        <fullName evidence="1">Uncharacterized protein</fullName>
    </submittedName>
</protein>
<name>A0ACC1TEB1_9APHY</name>
<proteinExistence type="predicted"/>
<gene>
    <name evidence="1" type="ORF">NM688_g583</name>
</gene>
<evidence type="ECO:0000313" key="2">
    <source>
        <dbReference type="Proteomes" id="UP001148662"/>
    </source>
</evidence>
<dbReference type="Proteomes" id="UP001148662">
    <property type="component" value="Unassembled WGS sequence"/>
</dbReference>